<dbReference type="AlphaFoldDB" id="A0AAD9J450"/>
<protein>
    <submittedName>
        <fullName evidence="2">Uncharacterized protein</fullName>
    </submittedName>
</protein>
<sequence length="32" mass="3879">MTHMCMHNYKIHLTEDDPATYLRSLKIQSLWT</sequence>
<dbReference type="EMBL" id="JAODUO010004988">
    <property type="protein sequence ID" value="KAK2142105.1"/>
    <property type="molecule type" value="Genomic_DNA"/>
</dbReference>
<evidence type="ECO:0000313" key="1">
    <source>
        <dbReference type="EMBL" id="KAK2142105.1"/>
    </source>
</evidence>
<gene>
    <name evidence="2" type="ORF">NP493_3722g00000</name>
    <name evidence="1" type="ORF">NP493_5002g00001</name>
</gene>
<organism evidence="2 3">
    <name type="scientific">Ridgeia piscesae</name>
    <name type="common">Tubeworm</name>
    <dbReference type="NCBI Taxonomy" id="27915"/>
    <lineage>
        <taxon>Eukaryota</taxon>
        <taxon>Metazoa</taxon>
        <taxon>Spiralia</taxon>
        <taxon>Lophotrochozoa</taxon>
        <taxon>Annelida</taxon>
        <taxon>Polychaeta</taxon>
        <taxon>Sedentaria</taxon>
        <taxon>Canalipalpata</taxon>
        <taxon>Sabellida</taxon>
        <taxon>Siboglinidae</taxon>
        <taxon>Ridgeia</taxon>
    </lineage>
</organism>
<dbReference type="Proteomes" id="UP001209878">
    <property type="component" value="Unassembled WGS sequence"/>
</dbReference>
<proteinExistence type="predicted"/>
<name>A0AAD9J450_RIDPI</name>
<dbReference type="EMBL" id="JAODUO010003777">
    <property type="protein sequence ID" value="KAK2146013.1"/>
    <property type="molecule type" value="Genomic_DNA"/>
</dbReference>
<evidence type="ECO:0000313" key="2">
    <source>
        <dbReference type="EMBL" id="KAK2146013.1"/>
    </source>
</evidence>
<comment type="caution">
    <text evidence="2">The sequence shown here is derived from an EMBL/GenBank/DDBJ whole genome shotgun (WGS) entry which is preliminary data.</text>
</comment>
<accession>A0AAD9J450</accession>
<reference evidence="2" key="1">
    <citation type="journal article" date="2023" name="Mol. Biol. Evol.">
        <title>Third-Generation Sequencing Reveals the Adaptive Role of the Epigenome in Three Deep-Sea Polychaetes.</title>
        <authorList>
            <person name="Perez M."/>
            <person name="Aroh O."/>
            <person name="Sun Y."/>
            <person name="Lan Y."/>
            <person name="Juniper S.K."/>
            <person name="Young C.R."/>
            <person name="Angers B."/>
            <person name="Qian P.Y."/>
        </authorList>
    </citation>
    <scope>NUCLEOTIDE SEQUENCE</scope>
    <source>
        <strain evidence="2">R07B-5</strain>
    </source>
</reference>
<evidence type="ECO:0000313" key="3">
    <source>
        <dbReference type="Proteomes" id="UP001209878"/>
    </source>
</evidence>
<keyword evidence="3" id="KW-1185">Reference proteome</keyword>